<dbReference type="Proteomes" id="UP000284049">
    <property type="component" value="Unassembled WGS sequence"/>
</dbReference>
<comment type="caution">
    <text evidence="1">The sequence shown here is derived from an EMBL/GenBank/DDBJ whole genome shotgun (WGS) entry which is preliminary data.</text>
</comment>
<dbReference type="Pfam" id="PF10832">
    <property type="entry name" value="YhfG"/>
    <property type="match status" value="1"/>
</dbReference>
<evidence type="ECO:0008006" key="3">
    <source>
        <dbReference type="Google" id="ProtNLM"/>
    </source>
</evidence>
<dbReference type="EMBL" id="MOBC01000015">
    <property type="protein sequence ID" value="ROM76990.1"/>
    <property type="molecule type" value="Genomic_DNA"/>
</dbReference>
<evidence type="ECO:0000313" key="1">
    <source>
        <dbReference type="EMBL" id="ROM76990.1"/>
    </source>
</evidence>
<sequence>MGYNRLTFAIEIKPMGTVSLEAKKAYAARTRRSNYAASLRLEGFKVSFSESDCKMPTREEVLKTFTKTRA</sequence>
<proteinExistence type="predicted"/>
<dbReference type="InterPro" id="IPR022541">
    <property type="entry name" value="YhfG"/>
</dbReference>
<evidence type="ECO:0000313" key="2">
    <source>
        <dbReference type="Proteomes" id="UP000284049"/>
    </source>
</evidence>
<reference evidence="1 2" key="1">
    <citation type="submission" date="2016-10" db="EMBL/GenBank/DDBJ databases">
        <title>Comparative genome analysis of multiple Pseudomonas spp. focuses on biocontrol and plant growth promoting traits.</title>
        <authorList>
            <person name="Tao X.-Y."/>
            <person name="Taylor C.G."/>
        </authorList>
    </citation>
    <scope>NUCLEOTIDE SEQUENCE [LARGE SCALE GENOMIC DNA]</scope>
    <source>
        <strain evidence="1 2">Wood3</strain>
    </source>
</reference>
<accession>A0A423FWM2</accession>
<protein>
    <recommendedName>
        <fullName evidence="3">DUF2559 domain-containing protein</fullName>
    </recommendedName>
</protein>
<organism evidence="1 2">
    <name type="scientific">Pseudomonas brassicacearum</name>
    <dbReference type="NCBI Taxonomy" id="930166"/>
    <lineage>
        <taxon>Bacteria</taxon>
        <taxon>Pseudomonadati</taxon>
        <taxon>Pseudomonadota</taxon>
        <taxon>Gammaproteobacteria</taxon>
        <taxon>Pseudomonadales</taxon>
        <taxon>Pseudomonadaceae</taxon>
        <taxon>Pseudomonas</taxon>
    </lineage>
</organism>
<gene>
    <name evidence="1" type="ORF">BK652_24280</name>
</gene>
<dbReference type="AlphaFoldDB" id="A0A423FWM2"/>
<name>A0A423FWM2_9PSED</name>